<protein>
    <submittedName>
        <fullName evidence="2">Purine and uridine phosphorylase</fullName>
    </submittedName>
</protein>
<proteinExistence type="predicted"/>
<dbReference type="OrthoDB" id="1577640at2759"/>
<feature type="domain" description="Nucleoside phosphorylase" evidence="1">
    <location>
        <begin position="12"/>
        <end position="294"/>
    </location>
</feature>
<dbReference type="Pfam" id="PF01048">
    <property type="entry name" value="PNP_UDP_1"/>
    <property type="match status" value="1"/>
</dbReference>
<dbReference type="GO" id="GO:0003824">
    <property type="term" value="F:catalytic activity"/>
    <property type="evidence" value="ECO:0007669"/>
    <property type="project" value="InterPro"/>
</dbReference>
<dbReference type="Gene3D" id="3.40.50.1580">
    <property type="entry name" value="Nucleoside phosphorylase domain"/>
    <property type="match status" value="1"/>
</dbReference>
<dbReference type="AlphaFoldDB" id="A0A319DCR2"/>
<dbReference type="STRING" id="1448320.A0A319DCR2"/>
<evidence type="ECO:0000313" key="3">
    <source>
        <dbReference type="Proteomes" id="UP000247810"/>
    </source>
</evidence>
<dbReference type="SUPFAM" id="SSF53167">
    <property type="entry name" value="Purine and uridine phosphorylases"/>
    <property type="match status" value="1"/>
</dbReference>
<gene>
    <name evidence="2" type="ORF">BO71DRAFT_451685</name>
</gene>
<dbReference type="Proteomes" id="UP000247810">
    <property type="component" value="Unassembled WGS sequence"/>
</dbReference>
<evidence type="ECO:0000259" key="1">
    <source>
        <dbReference type="Pfam" id="PF01048"/>
    </source>
</evidence>
<reference evidence="2 3" key="1">
    <citation type="submission" date="2018-02" db="EMBL/GenBank/DDBJ databases">
        <title>The genomes of Aspergillus section Nigri reveals drivers in fungal speciation.</title>
        <authorList>
            <consortium name="DOE Joint Genome Institute"/>
            <person name="Vesth T.C."/>
            <person name="Nybo J."/>
            <person name="Theobald S."/>
            <person name="Brandl J."/>
            <person name="Frisvad J.C."/>
            <person name="Nielsen K.F."/>
            <person name="Lyhne E.K."/>
            <person name="Kogle M.E."/>
            <person name="Kuo A."/>
            <person name="Riley R."/>
            <person name="Clum A."/>
            <person name="Nolan M."/>
            <person name="Lipzen A."/>
            <person name="Salamov A."/>
            <person name="Henrissat B."/>
            <person name="Wiebenga A."/>
            <person name="De vries R.P."/>
            <person name="Grigoriev I.V."/>
            <person name="Mortensen U.H."/>
            <person name="Andersen M.R."/>
            <person name="Baker S.E."/>
        </authorList>
    </citation>
    <scope>NUCLEOTIDE SEQUENCE [LARGE SCALE GENOMIC DNA]</scope>
    <source>
        <strain evidence="2 3">CBS 707.79</strain>
    </source>
</reference>
<organism evidence="2 3">
    <name type="scientific">Aspergillus ellipticus CBS 707.79</name>
    <dbReference type="NCBI Taxonomy" id="1448320"/>
    <lineage>
        <taxon>Eukaryota</taxon>
        <taxon>Fungi</taxon>
        <taxon>Dikarya</taxon>
        <taxon>Ascomycota</taxon>
        <taxon>Pezizomycotina</taxon>
        <taxon>Eurotiomycetes</taxon>
        <taxon>Eurotiomycetidae</taxon>
        <taxon>Eurotiales</taxon>
        <taxon>Aspergillaceae</taxon>
        <taxon>Aspergillus</taxon>
        <taxon>Aspergillus subgen. Circumdati</taxon>
    </lineage>
</organism>
<dbReference type="InterPro" id="IPR000845">
    <property type="entry name" value="Nucleoside_phosphorylase_d"/>
</dbReference>
<evidence type="ECO:0000313" key="2">
    <source>
        <dbReference type="EMBL" id="PYH92057.1"/>
    </source>
</evidence>
<sequence length="333" mass="36292">MLTHDDYLLGWVCALPLEMAAAQAMLDEKHPELPSPSTDDNAYMLGAIAGHNVVIAGLPSGSYGTNSATRVLSQMRSTFPRLEVGLMVGIRGGVPSDSNDIRLGDVVVSKPTGSCGGVVRYDSGKALQGGRFEHTGSLNQPPQLLLTHLSLLQAEMMGRTEEADGLIWSGVQKVLGQNPHLQRKFGCPGPDQDTLFSAKYPHSAEGGLKVSCARCDRHQTVSRTLRSSMEPHVHYGIIVSGDQVMKDSEARDRLDQELGILCFEMEAAGLMNQLPSLVVRGICDYFDSHKNKEWQGYAALTAAVYSKLFLSRLKPRTLKQWNKPRSLSLFAIG</sequence>
<accession>A0A319DCR2</accession>
<name>A0A319DCR2_9EURO</name>
<dbReference type="VEuPathDB" id="FungiDB:BO71DRAFT_451685"/>
<dbReference type="InterPro" id="IPR035994">
    <property type="entry name" value="Nucleoside_phosphorylase_sf"/>
</dbReference>
<dbReference type="EMBL" id="KZ825927">
    <property type="protein sequence ID" value="PYH92057.1"/>
    <property type="molecule type" value="Genomic_DNA"/>
</dbReference>
<dbReference type="InterPro" id="IPR053137">
    <property type="entry name" value="NLR-like"/>
</dbReference>
<dbReference type="GO" id="GO:0009116">
    <property type="term" value="P:nucleoside metabolic process"/>
    <property type="evidence" value="ECO:0007669"/>
    <property type="project" value="InterPro"/>
</dbReference>
<dbReference type="PANTHER" id="PTHR46082:SF11">
    <property type="entry name" value="AAA+ ATPASE DOMAIN-CONTAINING PROTEIN-RELATED"/>
    <property type="match status" value="1"/>
</dbReference>
<keyword evidence="3" id="KW-1185">Reference proteome</keyword>
<dbReference type="PANTHER" id="PTHR46082">
    <property type="entry name" value="ATP/GTP-BINDING PROTEIN-RELATED"/>
    <property type="match status" value="1"/>
</dbReference>